<dbReference type="OrthoDB" id="4078873at2759"/>
<organism evidence="8 9">
    <name type="scientific">Actinomortierella ambigua</name>
    <dbReference type="NCBI Taxonomy" id="1343610"/>
    <lineage>
        <taxon>Eukaryota</taxon>
        <taxon>Fungi</taxon>
        <taxon>Fungi incertae sedis</taxon>
        <taxon>Mucoromycota</taxon>
        <taxon>Mortierellomycotina</taxon>
        <taxon>Mortierellomycetes</taxon>
        <taxon>Mortierellales</taxon>
        <taxon>Mortierellaceae</taxon>
        <taxon>Actinomortierella</taxon>
    </lineage>
</organism>
<keyword evidence="4 5" id="KW-0472">Membrane</keyword>
<keyword evidence="3 5" id="KW-1133">Transmembrane helix</keyword>
<feature type="transmembrane region" description="Helical" evidence="5">
    <location>
        <begin position="37"/>
        <end position="55"/>
    </location>
</feature>
<evidence type="ECO:0000313" key="8">
    <source>
        <dbReference type="EMBL" id="KAG0260766.1"/>
    </source>
</evidence>
<evidence type="ECO:0000256" key="4">
    <source>
        <dbReference type="ARBA" id="ARBA00023136"/>
    </source>
</evidence>
<keyword evidence="6" id="KW-0732">Signal</keyword>
<comment type="caution">
    <text evidence="8">The sequence shown here is derived from an EMBL/GenBank/DDBJ whole genome shotgun (WGS) entry which is preliminary data.</text>
</comment>
<dbReference type="InterPro" id="IPR036259">
    <property type="entry name" value="MFS_trans_sf"/>
</dbReference>
<feature type="transmembrane region" description="Helical" evidence="5">
    <location>
        <begin position="90"/>
        <end position="113"/>
    </location>
</feature>
<feature type="transmembrane region" description="Helical" evidence="5">
    <location>
        <begin position="341"/>
        <end position="360"/>
    </location>
</feature>
<feature type="transmembrane region" description="Helical" evidence="5">
    <location>
        <begin position="366"/>
        <end position="392"/>
    </location>
</feature>
<evidence type="ECO:0000256" key="2">
    <source>
        <dbReference type="ARBA" id="ARBA00022692"/>
    </source>
</evidence>
<feature type="transmembrane region" description="Helical" evidence="5">
    <location>
        <begin position="67"/>
        <end position="84"/>
    </location>
</feature>
<name>A0A9P6U5R8_9FUNG</name>
<evidence type="ECO:0000256" key="6">
    <source>
        <dbReference type="SAM" id="SignalP"/>
    </source>
</evidence>
<evidence type="ECO:0000259" key="7">
    <source>
        <dbReference type="PROSITE" id="PS50850"/>
    </source>
</evidence>
<dbReference type="Pfam" id="PF07690">
    <property type="entry name" value="MFS_1"/>
    <property type="match status" value="1"/>
</dbReference>
<feature type="chain" id="PRO_5040463979" description="Major facilitator superfamily (MFS) profile domain-containing protein" evidence="6">
    <location>
        <begin position="22"/>
        <end position="531"/>
    </location>
</feature>
<feature type="domain" description="Major facilitator superfamily (MFS) profile" evidence="7">
    <location>
        <begin position="1"/>
        <end position="497"/>
    </location>
</feature>
<reference evidence="8" key="1">
    <citation type="journal article" date="2020" name="Fungal Divers.">
        <title>Resolving the Mortierellaceae phylogeny through synthesis of multi-gene phylogenetics and phylogenomics.</title>
        <authorList>
            <person name="Vandepol N."/>
            <person name="Liber J."/>
            <person name="Desiro A."/>
            <person name="Na H."/>
            <person name="Kennedy M."/>
            <person name="Barry K."/>
            <person name="Grigoriev I.V."/>
            <person name="Miller A.N."/>
            <person name="O'Donnell K."/>
            <person name="Stajich J.E."/>
            <person name="Bonito G."/>
        </authorList>
    </citation>
    <scope>NUCLEOTIDE SEQUENCE</scope>
    <source>
        <strain evidence="8">BC1065</strain>
    </source>
</reference>
<dbReference type="AlphaFoldDB" id="A0A9P6U5R8"/>
<feature type="transmembrane region" description="Helical" evidence="5">
    <location>
        <begin position="237"/>
        <end position="255"/>
    </location>
</feature>
<dbReference type="GO" id="GO:0005886">
    <property type="term" value="C:plasma membrane"/>
    <property type="evidence" value="ECO:0007669"/>
    <property type="project" value="TreeGrafter"/>
</dbReference>
<dbReference type="Proteomes" id="UP000807716">
    <property type="component" value="Unassembled WGS sequence"/>
</dbReference>
<evidence type="ECO:0000313" key="9">
    <source>
        <dbReference type="Proteomes" id="UP000807716"/>
    </source>
</evidence>
<dbReference type="GO" id="GO:0022857">
    <property type="term" value="F:transmembrane transporter activity"/>
    <property type="evidence" value="ECO:0007669"/>
    <property type="project" value="InterPro"/>
</dbReference>
<accession>A0A9P6U5R8</accession>
<dbReference type="InterPro" id="IPR011701">
    <property type="entry name" value="MFS"/>
</dbReference>
<dbReference type="PROSITE" id="PS50850">
    <property type="entry name" value="MFS"/>
    <property type="match status" value="1"/>
</dbReference>
<dbReference type="PANTHER" id="PTHR23501">
    <property type="entry name" value="MAJOR FACILITATOR SUPERFAMILY"/>
    <property type="match status" value="1"/>
</dbReference>
<evidence type="ECO:0000256" key="5">
    <source>
        <dbReference type="SAM" id="Phobius"/>
    </source>
</evidence>
<protein>
    <recommendedName>
        <fullName evidence="7">Major facilitator superfamily (MFS) profile domain-containing protein</fullName>
    </recommendedName>
</protein>
<feature type="transmembrane region" description="Helical" evidence="5">
    <location>
        <begin position="204"/>
        <end position="225"/>
    </location>
</feature>
<proteinExistence type="predicted"/>
<feature type="transmembrane region" description="Helical" evidence="5">
    <location>
        <begin position="316"/>
        <end position="334"/>
    </location>
</feature>
<feature type="signal peptide" evidence="6">
    <location>
        <begin position="1"/>
        <end position="21"/>
    </location>
</feature>
<feature type="transmembrane region" description="Helical" evidence="5">
    <location>
        <begin position="276"/>
        <end position="296"/>
    </location>
</feature>
<dbReference type="InterPro" id="IPR020846">
    <property type="entry name" value="MFS_dom"/>
</dbReference>
<evidence type="ECO:0000256" key="1">
    <source>
        <dbReference type="ARBA" id="ARBA00004141"/>
    </source>
</evidence>
<dbReference type="Gene3D" id="1.20.1250.20">
    <property type="entry name" value="MFS general substrate transporter like domains"/>
    <property type="match status" value="2"/>
</dbReference>
<feature type="transmembrane region" description="Helical" evidence="5">
    <location>
        <begin position="155"/>
        <end position="180"/>
    </location>
</feature>
<keyword evidence="2 5" id="KW-0812">Transmembrane</keyword>
<gene>
    <name evidence="8" type="ORF">DFQ27_003337</name>
</gene>
<comment type="subcellular location">
    <subcellularLocation>
        <location evidence="1">Membrane</location>
        <topology evidence="1">Multi-pass membrane protein</topology>
    </subcellularLocation>
</comment>
<dbReference type="EMBL" id="JAAAJB010000238">
    <property type="protein sequence ID" value="KAG0260766.1"/>
    <property type="molecule type" value="Genomic_DNA"/>
</dbReference>
<evidence type="ECO:0000256" key="3">
    <source>
        <dbReference type="ARBA" id="ARBA00022989"/>
    </source>
</evidence>
<feature type="transmembrane region" description="Helical" evidence="5">
    <location>
        <begin position="404"/>
        <end position="427"/>
    </location>
</feature>
<dbReference type="SUPFAM" id="SSF103473">
    <property type="entry name" value="MFS general substrate transporter"/>
    <property type="match status" value="1"/>
</dbReference>
<keyword evidence="9" id="KW-1185">Reference proteome</keyword>
<dbReference type="PANTHER" id="PTHR23501:SF87">
    <property type="entry name" value="SIDEROPHORE IRON TRANSPORTER 2"/>
    <property type="match status" value="1"/>
</dbReference>
<feature type="transmembrane region" description="Helical" evidence="5">
    <location>
        <begin position="125"/>
        <end position="143"/>
    </location>
</feature>
<sequence length="531" mass="58446">MILSVLIQAFCMSFEIQITYGIAGYVNAYFQTTSLQAVLPTIQAVISTSLVPLYTKVSDVFGRAPSLTFAFLCYLVGLTIEGSARSFEHFAIGQIVYSLGSTGIQALSQVVIADTTSLLTRGIMFAMYDVGTIANIWISQALIDPMTLGGAPDKWRISYIATGCVTGFGALALMLPLWYVQVQLRRRNVAQVPHKNLRWLTEEFDIPGAVLLTAALAFVCLPLTLAKRVEGNWSSPLIISMLCLGVICFVVLFFWETRWARRPILSVKVWTNRTAFGSLMVIFMLKFMGNVSWQYLTQYFVVSRDLTFGNATWLVRGYHLGWLVFQLIAAFLLKRYKRARLMVWGGVSLYTLGIGLMIPARHRTASSAFIVVAQVLGGAGAGFAHLACSVLVTGVVHRRDIASVVGATQILVWFGYAIGGAVSGAIWTQYLPNRLQAHVTGPLDETKAMNDPLKYVKNLPTETRMQVIEAYSDSIKLMSIVGLASALLTLLCTSMLQHVDLDQDQDAQDLIAMGEDALAEKADDEVLETKK</sequence>